<evidence type="ECO:0000256" key="1">
    <source>
        <dbReference type="SAM" id="MobiDB-lite"/>
    </source>
</evidence>
<keyword evidence="3" id="KW-1185">Reference proteome</keyword>
<organism evidence="2 3">
    <name type="scientific">Dorcoceras hygrometricum</name>
    <dbReference type="NCBI Taxonomy" id="472368"/>
    <lineage>
        <taxon>Eukaryota</taxon>
        <taxon>Viridiplantae</taxon>
        <taxon>Streptophyta</taxon>
        <taxon>Embryophyta</taxon>
        <taxon>Tracheophyta</taxon>
        <taxon>Spermatophyta</taxon>
        <taxon>Magnoliopsida</taxon>
        <taxon>eudicotyledons</taxon>
        <taxon>Gunneridae</taxon>
        <taxon>Pentapetalae</taxon>
        <taxon>asterids</taxon>
        <taxon>lamiids</taxon>
        <taxon>Lamiales</taxon>
        <taxon>Gesneriaceae</taxon>
        <taxon>Didymocarpoideae</taxon>
        <taxon>Trichosporeae</taxon>
        <taxon>Loxocarpinae</taxon>
        <taxon>Dorcoceras</taxon>
    </lineage>
</organism>
<protein>
    <submittedName>
        <fullName evidence="2">DNA-binding protein smubp-2</fullName>
    </submittedName>
</protein>
<feature type="compositionally biased region" description="Low complexity" evidence="1">
    <location>
        <begin position="50"/>
        <end position="65"/>
    </location>
</feature>
<dbReference type="AlphaFoldDB" id="A0A2Z7A6R7"/>
<name>A0A2Z7A6R7_9LAMI</name>
<dbReference type="Proteomes" id="UP000250235">
    <property type="component" value="Unassembled WGS sequence"/>
</dbReference>
<keyword evidence="2" id="KW-0238">DNA-binding</keyword>
<feature type="region of interest" description="Disordered" evidence="1">
    <location>
        <begin position="50"/>
        <end position="72"/>
    </location>
</feature>
<proteinExistence type="predicted"/>
<gene>
    <name evidence="2" type="ORF">F511_42147</name>
</gene>
<dbReference type="GO" id="GO:0003677">
    <property type="term" value="F:DNA binding"/>
    <property type="evidence" value="ECO:0007669"/>
    <property type="project" value="UniProtKB-KW"/>
</dbReference>
<dbReference type="EMBL" id="KV020430">
    <property type="protein sequence ID" value="KZV14532.1"/>
    <property type="molecule type" value="Genomic_DNA"/>
</dbReference>
<reference evidence="2 3" key="1">
    <citation type="journal article" date="2015" name="Proc. Natl. Acad. Sci. U.S.A.">
        <title>The resurrection genome of Boea hygrometrica: A blueprint for survival of dehydration.</title>
        <authorList>
            <person name="Xiao L."/>
            <person name="Yang G."/>
            <person name="Zhang L."/>
            <person name="Yang X."/>
            <person name="Zhao S."/>
            <person name="Ji Z."/>
            <person name="Zhou Q."/>
            <person name="Hu M."/>
            <person name="Wang Y."/>
            <person name="Chen M."/>
            <person name="Xu Y."/>
            <person name="Jin H."/>
            <person name="Xiao X."/>
            <person name="Hu G."/>
            <person name="Bao F."/>
            <person name="Hu Y."/>
            <person name="Wan P."/>
            <person name="Li L."/>
            <person name="Deng X."/>
            <person name="Kuang T."/>
            <person name="Xiang C."/>
            <person name="Zhu J.K."/>
            <person name="Oliver M.J."/>
            <person name="He Y."/>
        </authorList>
    </citation>
    <scope>NUCLEOTIDE SEQUENCE [LARGE SCALE GENOMIC DNA]</scope>
    <source>
        <strain evidence="3">cv. XS01</strain>
    </source>
</reference>
<feature type="compositionally biased region" description="Gly residues" evidence="1">
    <location>
        <begin position="201"/>
        <end position="213"/>
    </location>
</feature>
<sequence>MLLGNRGGSGSRLPARQRKNKICRETINTIKTINRSMTFIGRLDHYLAPGARPRAAPRNQRPAMAHSPDQQQLAPVNHRAILRDAAAREATFHAQQFARRIAIFQPPCEASAHGCRARIIVLIRSENLGSDTTVGELRRIRIAPPVSRGNRHFTVDCGRLRQSGPRPETRLLRQPALEGLTRSAWTDSPRQVGRNNFAAKRGGGGGGGGGDGL</sequence>
<evidence type="ECO:0000313" key="2">
    <source>
        <dbReference type="EMBL" id="KZV14532.1"/>
    </source>
</evidence>
<feature type="region of interest" description="Disordered" evidence="1">
    <location>
        <begin position="185"/>
        <end position="213"/>
    </location>
</feature>
<evidence type="ECO:0000313" key="3">
    <source>
        <dbReference type="Proteomes" id="UP000250235"/>
    </source>
</evidence>
<accession>A0A2Z7A6R7</accession>